<evidence type="ECO:0000256" key="2">
    <source>
        <dbReference type="ARBA" id="ARBA00023002"/>
    </source>
</evidence>
<gene>
    <name evidence="4" type="ORF">F0562_020152</name>
</gene>
<evidence type="ECO:0000256" key="1">
    <source>
        <dbReference type="ARBA" id="ARBA00022857"/>
    </source>
</evidence>
<dbReference type="PANTHER" id="PTHR10366">
    <property type="entry name" value="NAD DEPENDENT EPIMERASE/DEHYDRATASE"/>
    <property type="match status" value="1"/>
</dbReference>
<sequence>MEEQTGLKKKNIKEPVCVTRANGFIGSWLVRTLLDHGYTTIHASVFPGSDASHLFALPGAADPDVRLVVHEADVLDAKVVSNAVEGCADGGVFHVASQCSLEDPVDPQRELVTPAVQGTLNVLAAAKMFNVRRVVVTSSISALVPNPSWPSNTPFDESSWTDLDYVTRPRKINCVQTKSVGCPVVGNDILRGLFCTSPCEVGQLFPISLQFCKRLLKARES</sequence>
<name>A0A5J5BR85_9ASTE</name>
<dbReference type="EMBL" id="CM018033">
    <property type="protein sequence ID" value="KAA8545368.1"/>
    <property type="molecule type" value="Genomic_DNA"/>
</dbReference>
<organism evidence="4 5">
    <name type="scientific">Nyssa sinensis</name>
    <dbReference type="NCBI Taxonomy" id="561372"/>
    <lineage>
        <taxon>Eukaryota</taxon>
        <taxon>Viridiplantae</taxon>
        <taxon>Streptophyta</taxon>
        <taxon>Embryophyta</taxon>
        <taxon>Tracheophyta</taxon>
        <taxon>Spermatophyta</taxon>
        <taxon>Magnoliopsida</taxon>
        <taxon>eudicotyledons</taxon>
        <taxon>Gunneridae</taxon>
        <taxon>Pentapetalae</taxon>
        <taxon>asterids</taxon>
        <taxon>Cornales</taxon>
        <taxon>Nyssaceae</taxon>
        <taxon>Nyssa</taxon>
    </lineage>
</organism>
<dbReference type="InterPro" id="IPR050425">
    <property type="entry name" value="NAD(P)_dehydrat-like"/>
</dbReference>
<dbReference type="InterPro" id="IPR001509">
    <property type="entry name" value="Epimerase_deHydtase"/>
</dbReference>
<reference evidence="4 5" key="1">
    <citation type="submission" date="2019-09" db="EMBL/GenBank/DDBJ databases">
        <title>A chromosome-level genome assembly of the Chinese tupelo Nyssa sinensis.</title>
        <authorList>
            <person name="Yang X."/>
            <person name="Kang M."/>
            <person name="Yang Y."/>
            <person name="Xiong H."/>
            <person name="Wang M."/>
            <person name="Zhang Z."/>
            <person name="Wang Z."/>
            <person name="Wu H."/>
            <person name="Ma T."/>
            <person name="Liu J."/>
            <person name="Xi Z."/>
        </authorList>
    </citation>
    <scope>NUCLEOTIDE SEQUENCE [LARGE SCALE GENOMIC DNA]</scope>
    <source>
        <strain evidence="4">J267</strain>
        <tissue evidence="4">Leaf</tissue>
    </source>
</reference>
<dbReference type="PANTHER" id="PTHR10366:SF295">
    <property type="entry name" value="NAD(P)-BINDING ROSSMANN-FOLD SUPERFAMILY PROTEIN"/>
    <property type="match status" value="1"/>
</dbReference>
<evidence type="ECO:0000313" key="4">
    <source>
        <dbReference type="EMBL" id="KAA8545368.1"/>
    </source>
</evidence>
<dbReference type="Pfam" id="PF01370">
    <property type="entry name" value="Epimerase"/>
    <property type="match status" value="1"/>
</dbReference>
<protein>
    <recommendedName>
        <fullName evidence="3">NAD-dependent epimerase/dehydratase domain-containing protein</fullName>
    </recommendedName>
</protein>
<dbReference type="SUPFAM" id="SSF51735">
    <property type="entry name" value="NAD(P)-binding Rossmann-fold domains"/>
    <property type="match status" value="1"/>
</dbReference>
<keyword evidence="2" id="KW-0560">Oxidoreductase</keyword>
<dbReference type="Gene3D" id="3.40.50.720">
    <property type="entry name" value="NAD(P)-binding Rossmann-like Domain"/>
    <property type="match status" value="1"/>
</dbReference>
<keyword evidence="5" id="KW-1185">Reference proteome</keyword>
<evidence type="ECO:0000259" key="3">
    <source>
        <dbReference type="Pfam" id="PF01370"/>
    </source>
</evidence>
<dbReference type="InterPro" id="IPR036291">
    <property type="entry name" value="NAD(P)-bd_dom_sf"/>
</dbReference>
<evidence type="ECO:0000313" key="5">
    <source>
        <dbReference type="Proteomes" id="UP000325577"/>
    </source>
</evidence>
<dbReference type="GO" id="GO:0016616">
    <property type="term" value="F:oxidoreductase activity, acting on the CH-OH group of donors, NAD or NADP as acceptor"/>
    <property type="evidence" value="ECO:0007669"/>
    <property type="project" value="TreeGrafter"/>
</dbReference>
<dbReference type="OrthoDB" id="2735536at2759"/>
<keyword evidence="1" id="KW-0521">NADP</keyword>
<dbReference type="AlphaFoldDB" id="A0A5J5BR85"/>
<accession>A0A5J5BR85</accession>
<proteinExistence type="predicted"/>
<dbReference type="Proteomes" id="UP000325577">
    <property type="component" value="Linkage Group LG10"/>
</dbReference>
<feature type="domain" description="NAD-dependent epimerase/dehydratase" evidence="3">
    <location>
        <begin position="16"/>
        <end position="148"/>
    </location>
</feature>